<dbReference type="Proteomes" id="UP000316008">
    <property type="component" value="Unassembled WGS sequence"/>
</dbReference>
<comment type="caution">
    <text evidence="4">The sequence shown here is derived from an EMBL/GenBank/DDBJ whole genome shotgun (WGS) entry which is preliminary data.</text>
</comment>
<reference evidence="4 5" key="1">
    <citation type="submission" date="2019-07" db="EMBL/GenBank/DDBJ databases">
        <authorList>
            <person name="Huq M.A."/>
        </authorList>
    </citation>
    <scope>NUCLEOTIDE SEQUENCE [LARGE SCALE GENOMIC DNA]</scope>
    <source>
        <strain evidence="4 5">MAH-3</strain>
    </source>
</reference>
<dbReference type="SUPFAM" id="SSF52540">
    <property type="entry name" value="P-loop containing nucleoside triphosphate hydrolases"/>
    <property type="match status" value="1"/>
</dbReference>
<dbReference type="AlphaFoldDB" id="A0A556N304"/>
<accession>A0A556N304</accession>
<dbReference type="InterPro" id="IPR027417">
    <property type="entry name" value="P-loop_NTPase"/>
</dbReference>
<dbReference type="GO" id="GO:0016887">
    <property type="term" value="F:ATP hydrolysis activity"/>
    <property type="evidence" value="ECO:0007669"/>
    <property type="project" value="InterPro"/>
</dbReference>
<dbReference type="SMART" id="SM00382">
    <property type="entry name" value="AAA"/>
    <property type="match status" value="1"/>
</dbReference>
<organism evidence="4 5">
    <name type="scientific">Fluviicola chungangensis</name>
    <dbReference type="NCBI Taxonomy" id="2597671"/>
    <lineage>
        <taxon>Bacteria</taxon>
        <taxon>Pseudomonadati</taxon>
        <taxon>Bacteroidota</taxon>
        <taxon>Flavobacteriia</taxon>
        <taxon>Flavobacteriales</taxon>
        <taxon>Crocinitomicaceae</taxon>
        <taxon>Fluviicola</taxon>
    </lineage>
</organism>
<evidence type="ECO:0000256" key="2">
    <source>
        <dbReference type="ARBA" id="ARBA00022840"/>
    </source>
</evidence>
<dbReference type="InterPro" id="IPR003593">
    <property type="entry name" value="AAA+_ATPase"/>
</dbReference>
<dbReference type="PANTHER" id="PTHR43582:SF2">
    <property type="entry name" value="LINEARMYCIN RESISTANCE ATP-BINDING PROTEIN LNRL"/>
    <property type="match status" value="1"/>
</dbReference>
<proteinExistence type="predicted"/>
<name>A0A556N304_9FLAO</name>
<evidence type="ECO:0000313" key="4">
    <source>
        <dbReference type="EMBL" id="TSJ46453.1"/>
    </source>
</evidence>
<dbReference type="GO" id="GO:0005524">
    <property type="term" value="F:ATP binding"/>
    <property type="evidence" value="ECO:0007669"/>
    <property type="project" value="UniProtKB-KW"/>
</dbReference>
<dbReference type="Pfam" id="PF00005">
    <property type="entry name" value="ABC_tran"/>
    <property type="match status" value="1"/>
</dbReference>
<evidence type="ECO:0000256" key="1">
    <source>
        <dbReference type="ARBA" id="ARBA00022741"/>
    </source>
</evidence>
<sequence length="247" mass="27553">MQETLLHVSNVYKTYGKSAVPSLDGIDFTVEKGEIVGIFGPNGAGKTTLISILCSILNPTLGSVKYYLDGEKTPREIRSKLGFVPQDFSFFPELTAKQNLSYFGSLYNLQKAELEQKIDDLLQKVGLFHVKNQKVSTFSGGMKRRLNLIISLLHNPSILFLDEPTVGVDVQSKIAIMNLLQELNHQGTTIIYTSHHLKEAEEFCNQIVLIDHGKIIASETLTNLLKKHAVNNLEELILKLTGTLLRD</sequence>
<dbReference type="PROSITE" id="PS00211">
    <property type="entry name" value="ABC_TRANSPORTER_1"/>
    <property type="match status" value="1"/>
</dbReference>
<protein>
    <submittedName>
        <fullName evidence="4">ABC transporter ATP-binding protein</fullName>
    </submittedName>
</protein>
<keyword evidence="5" id="KW-1185">Reference proteome</keyword>
<dbReference type="OrthoDB" id="9801987at2"/>
<evidence type="ECO:0000313" key="5">
    <source>
        <dbReference type="Proteomes" id="UP000316008"/>
    </source>
</evidence>
<keyword evidence="2 4" id="KW-0067">ATP-binding</keyword>
<dbReference type="EMBL" id="VLPL01000002">
    <property type="protein sequence ID" value="TSJ46453.1"/>
    <property type="molecule type" value="Genomic_DNA"/>
</dbReference>
<dbReference type="PROSITE" id="PS50893">
    <property type="entry name" value="ABC_TRANSPORTER_2"/>
    <property type="match status" value="1"/>
</dbReference>
<dbReference type="PANTHER" id="PTHR43582">
    <property type="entry name" value="LINEARMYCIN RESISTANCE ATP-BINDING PROTEIN LNRL"/>
    <property type="match status" value="1"/>
</dbReference>
<dbReference type="RefSeq" id="WP_144331990.1">
    <property type="nucleotide sequence ID" value="NZ_VLPL01000002.1"/>
</dbReference>
<keyword evidence="1" id="KW-0547">Nucleotide-binding</keyword>
<evidence type="ECO:0000259" key="3">
    <source>
        <dbReference type="PROSITE" id="PS50893"/>
    </source>
</evidence>
<dbReference type="InterPro" id="IPR003439">
    <property type="entry name" value="ABC_transporter-like_ATP-bd"/>
</dbReference>
<feature type="domain" description="ABC transporter" evidence="3">
    <location>
        <begin position="6"/>
        <end position="237"/>
    </location>
</feature>
<gene>
    <name evidence="4" type="ORF">FO442_04650</name>
</gene>
<dbReference type="InterPro" id="IPR017871">
    <property type="entry name" value="ABC_transporter-like_CS"/>
</dbReference>
<dbReference type="Gene3D" id="3.40.50.300">
    <property type="entry name" value="P-loop containing nucleotide triphosphate hydrolases"/>
    <property type="match status" value="1"/>
</dbReference>